<proteinExistence type="predicted"/>
<reference evidence="1" key="2">
    <citation type="submission" date="2023-08" db="EMBL/GenBank/DDBJ databases">
        <title>Nitrogen cycling bacteria in agricultural field soils.</title>
        <authorList>
            <person name="Jang J."/>
        </authorList>
    </citation>
    <scope>NUCLEOTIDE SEQUENCE</scope>
    <source>
        <strain evidence="1">PS3-36</strain>
    </source>
</reference>
<accession>A0A4R5VJ20</accession>
<dbReference type="RefSeq" id="WP_133339504.1">
    <property type="nucleotide sequence ID" value="NZ_JAVGVR010000001.1"/>
</dbReference>
<organism evidence="2 3">
    <name type="scientific">Bacillus salipaludis</name>
    <dbReference type="NCBI Taxonomy" id="2547811"/>
    <lineage>
        <taxon>Bacteria</taxon>
        <taxon>Bacillati</taxon>
        <taxon>Bacillota</taxon>
        <taxon>Bacilli</taxon>
        <taxon>Bacillales</taxon>
        <taxon>Bacillaceae</taxon>
        <taxon>Bacillus</taxon>
    </lineage>
</organism>
<name>A0A4R5VJ20_9BACI</name>
<evidence type="ECO:0000313" key="3">
    <source>
        <dbReference type="Proteomes" id="UP000295132"/>
    </source>
</evidence>
<evidence type="ECO:0000313" key="1">
    <source>
        <dbReference type="EMBL" id="MDQ6596479.1"/>
    </source>
</evidence>
<dbReference type="EMBL" id="JAVGVR010000001">
    <property type="protein sequence ID" value="MDQ6596479.1"/>
    <property type="molecule type" value="Genomic_DNA"/>
</dbReference>
<reference evidence="2 3" key="1">
    <citation type="submission" date="2019-03" db="EMBL/GenBank/DDBJ databases">
        <title>Bacillus niacini sp. nov. a Nicotinate-Metabolizing Mesophile Isolated from Soil.</title>
        <authorList>
            <person name="Zhang G."/>
        </authorList>
    </citation>
    <scope>NUCLEOTIDE SEQUENCE [LARGE SCALE GENOMIC DNA]</scope>
    <source>
        <strain evidence="2 3">WN066</strain>
    </source>
</reference>
<comment type="caution">
    <text evidence="2">The sequence shown here is derived from an EMBL/GenBank/DDBJ whole genome shotgun (WGS) entry which is preliminary data.</text>
</comment>
<gene>
    <name evidence="2" type="ORF">E2K98_26590</name>
    <name evidence="1" type="ORF">RCG21_08840</name>
</gene>
<dbReference type="AlphaFoldDB" id="A0A4R5VJ20"/>
<protein>
    <submittedName>
        <fullName evidence="2">Uncharacterized protein</fullName>
    </submittedName>
</protein>
<dbReference type="Proteomes" id="UP001178888">
    <property type="component" value="Unassembled WGS sequence"/>
</dbReference>
<evidence type="ECO:0000313" key="2">
    <source>
        <dbReference type="EMBL" id="TDK57119.1"/>
    </source>
</evidence>
<dbReference type="EMBL" id="SMYO01000022">
    <property type="protein sequence ID" value="TDK57119.1"/>
    <property type="molecule type" value="Genomic_DNA"/>
</dbReference>
<sequence>MNWFEYLTIIEELGRLFEEYYRCEDNNIREQIYGEIKRLGTLLVENRNLPFSLLNSDSLL</sequence>
<keyword evidence="4" id="KW-1185">Reference proteome</keyword>
<dbReference type="Proteomes" id="UP000295132">
    <property type="component" value="Unassembled WGS sequence"/>
</dbReference>
<evidence type="ECO:0000313" key="4">
    <source>
        <dbReference type="Proteomes" id="UP001178888"/>
    </source>
</evidence>